<gene>
    <name evidence="3" type="ORF">PANDA_017051</name>
</gene>
<evidence type="ECO:0000313" key="3">
    <source>
        <dbReference type="EMBL" id="EFB21453.1"/>
    </source>
</evidence>
<feature type="region of interest" description="Disordered" evidence="1">
    <location>
        <begin position="71"/>
        <end position="98"/>
    </location>
</feature>
<dbReference type="GO" id="GO:0035269">
    <property type="term" value="P:protein O-linked glycosylation via mannose"/>
    <property type="evidence" value="ECO:0007669"/>
    <property type="project" value="TreeGrafter"/>
</dbReference>
<sequence>MELRTRRRPGPQRCWPGRAACATAAPCRARAEEVLKAGGGSVAGQVCARWSPKCGLERRSAGHLHQRLLGQGHGREQQPQVRPAALRPHLQVSPSPRARSRRRFSSLLVELGEVAEPARGGRFFSCGPFCSTPPSSPAIHATLHRGPRPRFSGLPGRFGRRGLGLGIEFLKSLRSRWAGLSGEVWERGWESGSRAPTPAGRWSSATVRTKRVPDRRLCGSGSDPLHGGVAFECSAPWEVPAQRKQEYSGVIHVSHGLKKSQAQHLSACLLPDSASVSVFSYRLNIFLTGMNPFYFHAVNVILHCLVTLVLMYTCDKAVFRNRGLAFATALLFAVHPIHTEAGKGRKDTPIEWALPVYHLINHNSDMRTDTERCFRFAPSFIKEEILFGFLPVRENRSVDQHHVGECFPPTTSPFFLLLSLFLGTCAMLVKETGITVFGVCLVYDFFSLSHKQEKSATCTVRSNGVIHQRGPQQPASPQPPSLPAHPHRENGKQHRFPHRGAWGGCHSPSPPEPKSSGFPVSPRAVWSLMRY</sequence>
<dbReference type="AlphaFoldDB" id="D2HWV9"/>
<feature type="transmembrane region" description="Helical" evidence="2">
    <location>
        <begin position="293"/>
        <end position="312"/>
    </location>
</feature>
<reference evidence="3" key="1">
    <citation type="journal article" date="2010" name="Nature">
        <title>The sequence and de novo assembly of the giant panda genome.</title>
        <authorList>
            <person name="Li R."/>
            <person name="Fan W."/>
            <person name="Tian G."/>
            <person name="Zhu H."/>
            <person name="He L."/>
            <person name="Cai J."/>
            <person name="Huang Q."/>
            <person name="Cai Q."/>
            <person name="Li B."/>
            <person name="Bai Y."/>
            <person name="Zhang Z."/>
            <person name="Zhang Y."/>
            <person name="Wang W."/>
            <person name="Li J."/>
            <person name="Wei F."/>
            <person name="Li H."/>
            <person name="Jian M."/>
            <person name="Li J."/>
            <person name="Zhang Z."/>
            <person name="Nielsen R."/>
            <person name="Li D."/>
            <person name="Gu W."/>
            <person name="Yang Z."/>
            <person name="Xuan Z."/>
            <person name="Ryder O.A."/>
            <person name="Leung F.C."/>
            <person name="Zhou Y."/>
            <person name="Cao J."/>
            <person name="Sun X."/>
            <person name="Fu Y."/>
            <person name="Fang X."/>
            <person name="Guo X."/>
            <person name="Wang B."/>
            <person name="Hou R."/>
            <person name="Shen F."/>
            <person name="Mu B."/>
            <person name="Ni P."/>
            <person name="Lin R."/>
            <person name="Qian W."/>
            <person name="Wang G."/>
            <person name="Yu C."/>
            <person name="Nie W."/>
            <person name="Wang J."/>
            <person name="Wu Z."/>
            <person name="Liang H."/>
            <person name="Min J."/>
            <person name="Wu Q."/>
            <person name="Cheng S."/>
            <person name="Ruan J."/>
            <person name="Wang M."/>
            <person name="Shi Z."/>
            <person name="Wen M."/>
            <person name="Liu B."/>
            <person name="Ren X."/>
            <person name="Zheng H."/>
            <person name="Dong D."/>
            <person name="Cook K."/>
            <person name="Shan G."/>
            <person name="Zhang H."/>
            <person name="Kosiol C."/>
            <person name="Xie X."/>
            <person name="Lu Z."/>
            <person name="Zheng H."/>
            <person name="Li Y."/>
            <person name="Steiner C.C."/>
            <person name="Lam T.T."/>
            <person name="Lin S."/>
            <person name="Zhang Q."/>
            <person name="Li G."/>
            <person name="Tian J."/>
            <person name="Gong T."/>
            <person name="Liu H."/>
            <person name="Zhang D."/>
            <person name="Fang L."/>
            <person name="Ye C."/>
            <person name="Zhang J."/>
            <person name="Hu W."/>
            <person name="Xu A."/>
            <person name="Ren Y."/>
            <person name="Zhang G."/>
            <person name="Bruford M.W."/>
            <person name="Li Q."/>
            <person name="Ma L."/>
            <person name="Guo Y."/>
            <person name="An N."/>
            <person name="Hu Y."/>
            <person name="Zheng Y."/>
            <person name="Shi Y."/>
            <person name="Li Z."/>
            <person name="Liu Q."/>
            <person name="Chen Y."/>
            <person name="Zhao J."/>
            <person name="Qu N."/>
            <person name="Zhao S."/>
            <person name="Tian F."/>
            <person name="Wang X."/>
            <person name="Wang H."/>
            <person name="Xu L."/>
            <person name="Liu X."/>
            <person name="Vinar T."/>
            <person name="Wang Y."/>
            <person name="Lam T.W."/>
            <person name="Yiu S.M."/>
            <person name="Liu S."/>
            <person name="Zhang H."/>
            <person name="Li D."/>
            <person name="Huang Y."/>
            <person name="Wang X."/>
            <person name="Yang G."/>
            <person name="Jiang Z."/>
            <person name="Wang J."/>
            <person name="Qin N."/>
            <person name="Li L."/>
            <person name="Li J."/>
            <person name="Bolund L."/>
            <person name="Kristiansen K."/>
            <person name="Wong G.K."/>
            <person name="Olson M."/>
            <person name="Zhang X."/>
            <person name="Li S."/>
            <person name="Yang H."/>
            <person name="Wang J."/>
            <person name="Wang J."/>
        </authorList>
    </citation>
    <scope>NUCLEOTIDE SEQUENCE [LARGE SCALE GENOMIC DNA]</scope>
</reference>
<dbReference type="EMBL" id="GL193573">
    <property type="protein sequence ID" value="EFB21453.1"/>
    <property type="molecule type" value="Genomic_DNA"/>
</dbReference>
<proteinExistence type="predicted"/>
<keyword evidence="2" id="KW-1133">Transmembrane helix</keyword>
<organism evidence="3">
    <name type="scientific">Ailuropoda melanoleuca</name>
    <name type="common">Giant panda</name>
    <dbReference type="NCBI Taxonomy" id="9646"/>
    <lineage>
        <taxon>Eukaryota</taxon>
        <taxon>Metazoa</taxon>
        <taxon>Chordata</taxon>
        <taxon>Craniata</taxon>
        <taxon>Vertebrata</taxon>
        <taxon>Euteleostomi</taxon>
        <taxon>Mammalia</taxon>
        <taxon>Eutheria</taxon>
        <taxon>Laurasiatheria</taxon>
        <taxon>Carnivora</taxon>
        <taxon>Caniformia</taxon>
        <taxon>Ursidae</taxon>
        <taxon>Ailuropoda</taxon>
    </lineage>
</organism>
<evidence type="ECO:0008006" key="4">
    <source>
        <dbReference type="Google" id="ProtNLM"/>
    </source>
</evidence>
<dbReference type="InParanoid" id="D2HWV9"/>
<accession>D2HWV9</accession>
<feature type="region of interest" description="Disordered" evidence="1">
    <location>
        <begin position="466"/>
        <end position="520"/>
    </location>
</feature>
<dbReference type="PANTHER" id="PTHR44809">
    <property type="match status" value="1"/>
</dbReference>
<feature type="compositionally biased region" description="Pro residues" evidence="1">
    <location>
        <begin position="474"/>
        <end position="483"/>
    </location>
</feature>
<name>D2HWV9_AILME</name>
<keyword evidence="2" id="KW-0472">Membrane</keyword>
<protein>
    <recommendedName>
        <fullName evidence="4">Transmembrane and TPR repeat-containing protein 1</fullName>
    </recommendedName>
</protein>
<dbReference type="InterPro" id="IPR052943">
    <property type="entry name" value="TMTC_O-mannosyl-trnsfr"/>
</dbReference>
<evidence type="ECO:0000256" key="2">
    <source>
        <dbReference type="SAM" id="Phobius"/>
    </source>
</evidence>
<dbReference type="PANTHER" id="PTHR44809:SF1">
    <property type="entry name" value="PROTEIN O-MANNOSYL-TRANSFERASE TMTC1"/>
    <property type="match status" value="1"/>
</dbReference>
<dbReference type="GO" id="GO:0000030">
    <property type="term" value="F:mannosyltransferase activity"/>
    <property type="evidence" value="ECO:0007669"/>
    <property type="project" value="TreeGrafter"/>
</dbReference>
<evidence type="ECO:0000256" key="1">
    <source>
        <dbReference type="SAM" id="MobiDB-lite"/>
    </source>
</evidence>
<keyword evidence="2" id="KW-0812">Transmembrane</keyword>